<dbReference type="PANTHER" id="PTHR10640">
    <property type="entry name" value="METHYLTHIORIBULOSE-1-PHOSPHATE DEHYDRATASE"/>
    <property type="match status" value="1"/>
</dbReference>
<dbReference type="STRING" id="1817772.A2527_07805"/>
<keyword evidence="5 6" id="KW-0456">Lyase</keyword>
<evidence type="ECO:0000256" key="5">
    <source>
        <dbReference type="ARBA" id="ARBA00023239"/>
    </source>
</evidence>
<accession>A0A1F6GAD3</accession>
<dbReference type="InterPro" id="IPR017714">
    <property type="entry name" value="MethylthioRu-1-P_deHdtase_MtnB"/>
</dbReference>
<evidence type="ECO:0000313" key="9">
    <source>
        <dbReference type="Proteomes" id="UP000178449"/>
    </source>
</evidence>
<dbReference type="GO" id="GO:0019509">
    <property type="term" value="P:L-methionine salvage from methylthioadenosine"/>
    <property type="evidence" value="ECO:0007669"/>
    <property type="project" value="UniProtKB-UniRule"/>
</dbReference>
<comment type="cofactor">
    <cofactor evidence="6">
        <name>Zn(2+)</name>
        <dbReference type="ChEBI" id="CHEBI:29105"/>
    </cofactor>
    <text evidence="6">Binds 1 zinc ion per subunit.</text>
</comment>
<evidence type="ECO:0000256" key="3">
    <source>
        <dbReference type="ARBA" id="ARBA00022833"/>
    </source>
</evidence>
<dbReference type="InterPro" id="IPR001303">
    <property type="entry name" value="Aldolase_II/adducin_N"/>
</dbReference>
<comment type="pathway">
    <text evidence="6">Amino-acid biosynthesis; L-methionine biosynthesis via salvage pathway; L-methionine from S-methyl-5-thio-alpha-D-ribose 1-phosphate: step 2/6.</text>
</comment>
<dbReference type="GO" id="GO:0005737">
    <property type="term" value="C:cytoplasm"/>
    <property type="evidence" value="ECO:0007669"/>
    <property type="project" value="UniProtKB-UniRule"/>
</dbReference>
<protein>
    <recommendedName>
        <fullName evidence="6">Methylthioribulose-1-phosphate dehydratase</fullName>
        <shortName evidence="6">MTRu-1-P dehydratase</shortName>
        <ecNumber evidence="6">4.2.1.109</ecNumber>
    </recommendedName>
</protein>
<evidence type="ECO:0000256" key="4">
    <source>
        <dbReference type="ARBA" id="ARBA00023167"/>
    </source>
</evidence>
<dbReference type="PANTHER" id="PTHR10640:SF7">
    <property type="entry name" value="METHYLTHIORIBULOSE-1-PHOSPHATE DEHYDRATASE"/>
    <property type="match status" value="1"/>
</dbReference>
<dbReference type="EMBL" id="MFNE01000026">
    <property type="protein sequence ID" value="OGG95073.1"/>
    <property type="molecule type" value="Genomic_DNA"/>
</dbReference>
<dbReference type="GO" id="GO:0046570">
    <property type="term" value="F:methylthioribulose 1-phosphate dehydratase activity"/>
    <property type="evidence" value="ECO:0007669"/>
    <property type="project" value="UniProtKB-UniRule"/>
</dbReference>
<dbReference type="GO" id="GO:0008270">
    <property type="term" value="F:zinc ion binding"/>
    <property type="evidence" value="ECO:0007669"/>
    <property type="project" value="UniProtKB-UniRule"/>
</dbReference>
<gene>
    <name evidence="6" type="primary">mtnB</name>
    <name evidence="8" type="ORF">A2527_07805</name>
</gene>
<dbReference type="HAMAP" id="MF_01677">
    <property type="entry name" value="Salvage_MtnB"/>
    <property type="match status" value="1"/>
</dbReference>
<dbReference type="Gene3D" id="3.40.225.10">
    <property type="entry name" value="Class II aldolase/adducin N-terminal domain"/>
    <property type="match status" value="1"/>
</dbReference>
<dbReference type="Proteomes" id="UP000178449">
    <property type="component" value="Unassembled WGS sequence"/>
</dbReference>
<dbReference type="SUPFAM" id="SSF53639">
    <property type="entry name" value="AraD/HMP-PK domain-like"/>
    <property type="match status" value="1"/>
</dbReference>
<dbReference type="EC" id="4.2.1.109" evidence="6"/>
<dbReference type="AlphaFoldDB" id="A0A1F6GAD3"/>
<keyword evidence="1 6" id="KW-0028">Amino-acid biosynthesis</keyword>
<dbReference type="UniPathway" id="UPA00904">
    <property type="reaction ID" value="UER00875"/>
</dbReference>
<feature type="binding site" evidence="6">
    <location>
        <position position="99"/>
    </location>
    <ligand>
        <name>Zn(2+)</name>
        <dbReference type="ChEBI" id="CHEBI:29105"/>
    </ligand>
</feature>
<organism evidence="8 9">
    <name type="scientific">Candidatus Lambdaproteobacteria bacterium RIFOXYD2_FULL_50_16</name>
    <dbReference type="NCBI Taxonomy" id="1817772"/>
    <lineage>
        <taxon>Bacteria</taxon>
        <taxon>Pseudomonadati</taxon>
        <taxon>Pseudomonadota</taxon>
        <taxon>Candidatus Lambdaproteobacteria</taxon>
    </lineage>
</organism>
<evidence type="ECO:0000256" key="1">
    <source>
        <dbReference type="ARBA" id="ARBA00022605"/>
    </source>
</evidence>
<evidence type="ECO:0000313" key="8">
    <source>
        <dbReference type="EMBL" id="OGG95073.1"/>
    </source>
</evidence>
<feature type="domain" description="Class II aldolase/adducin N-terminal" evidence="7">
    <location>
        <begin position="8"/>
        <end position="202"/>
    </location>
</feature>
<evidence type="ECO:0000256" key="2">
    <source>
        <dbReference type="ARBA" id="ARBA00022723"/>
    </source>
</evidence>
<dbReference type="Pfam" id="PF00596">
    <property type="entry name" value="Aldolase_II"/>
    <property type="match status" value="1"/>
</dbReference>
<comment type="caution">
    <text evidence="8">The sequence shown here is derived from an EMBL/GenBank/DDBJ whole genome shotgun (WGS) entry which is preliminary data.</text>
</comment>
<keyword evidence="4 6" id="KW-0486">Methionine biosynthesis</keyword>
<comment type="similarity">
    <text evidence="6">Belongs to the aldolase class II family. MtnB subfamily.</text>
</comment>
<proteinExistence type="inferred from homology"/>
<comment type="function">
    <text evidence="6">Catalyzes the dehydration of methylthioribulose-1-phosphate (MTRu-1-P) into 2,3-diketo-5-methylthiopentyl-1-phosphate (DK-MTP-1-P).</text>
</comment>
<name>A0A1F6GAD3_9PROT</name>
<feature type="binding site" evidence="6">
    <location>
        <position position="101"/>
    </location>
    <ligand>
        <name>Zn(2+)</name>
        <dbReference type="ChEBI" id="CHEBI:29105"/>
    </ligand>
</feature>
<evidence type="ECO:0000256" key="6">
    <source>
        <dbReference type="HAMAP-Rule" id="MF_01677"/>
    </source>
</evidence>
<keyword evidence="2 6" id="KW-0479">Metal-binding</keyword>
<dbReference type="NCBIfam" id="TIGR03328">
    <property type="entry name" value="salvage_mtnB"/>
    <property type="match status" value="1"/>
</dbReference>
<evidence type="ECO:0000259" key="7">
    <source>
        <dbReference type="SMART" id="SM01007"/>
    </source>
</evidence>
<keyword evidence="3 6" id="KW-0862">Zinc</keyword>
<dbReference type="SMART" id="SM01007">
    <property type="entry name" value="Aldolase_II"/>
    <property type="match status" value="1"/>
</dbReference>
<sequence>MNDSQQAQSLAILVRQLNAAGHNPATSGNYSLRSLALPGYALVSESGIDKSLFEAQNLIPIEINTGRAHPSLGHGRRSSDETALHLVLYRLTQAGAVLHSHHLDSLLFADLYPGKTVLRLGGLELLKGFKGIKSHEEVIELPALENSQDMAVLALEVQTALNLYPSTWGFLLRGHGLYVWGESLAEAKRHLEVFEYVFKYHVHQKR</sequence>
<reference evidence="8 9" key="1">
    <citation type="journal article" date="2016" name="Nat. Commun.">
        <title>Thousands of microbial genomes shed light on interconnected biogeochemical processes in an aquifer system.</title>
        <authorList>
            <person name="Anantharaman K."/>
            <person name="Brown C.T."/>
            <person name="Hug L.A."/>
            <person name="Sharon I."/>
            <person name="Castelle C.J."/>
            <person name="Probst A.J."/>
            <person name="Thomas B.C."/>
            <person name="Singh A."/>
            <person name="Wilkins M.J."/>
            <person name="Karaoz U."/>
            <person name="Brodie E.L."/>
            <person name="Williams K.H."/>
            <person name="Hubbard S.S."/>
            <person name="Banfield J.F."/>
        </authorList>
    </citation>
    <scope>NUCLEOTIDE SEQUENCE [LARGE SCALE GENOMIC DNA]</scope>
</reference>
<dbReference type="InterPro" id="IPR036409">
    <property type="entry name" value="Aldolase_II/adducin_N_sf"/>
</dbReference>
<comment type="catalytic activity">
    <reaction evidence="6">
        <text>5-(methylsulfanyl)-D-ribulose 1-phosphate = 5-methylsulfanyl-2,3-dioxopentyl phosphate + H2O</text>
        <dbReference type="Rhea" id="RHEA:15549"/>
        <dbReference type="ChEBI" id="CHEBI:15377"/>
        <dbReference type="ChEBI" id="CHEBI:58548"/>
        <dbReference type="ChEBI" id="CHEBI:58828"/>
        <dbReference type="EC" id="4.2.1.109"/>
    </reaction>
</comment>